<accession>A0ABX1HKV3</accession>
<dbReference type="InterPro" id="IPR046219">
    <property type="entry name" value="DUF6252"/>
</dbReference>
<dbReference type="Proteomes" id="UP000717634">
    <property type="component" value="Unassembled WGS sequence"/>
</dbReference>
<dbReference type="RefSeq" id="WP_168674496.1">
    <property type="nucleotide sequence ID" value="NZ_JAAVTK010000012.1"/>
</dbReference>
<evidence type="ECO:0000313" key="2">
    <source>
        <dbReference type="Proteomes" id="UP000717634"/>
    </source>
</evidence>
<dbReference type="EMBL" id="JAAVTK010000012">
    <property type="protein sequence ID" value="NKI90904.1"/>
    <property type="molecule type" value="Genomic_DNA"/>
</dbReference>
<organism evidence="1 2">
    <name type="scientific">Hymenobacter artigasi</name>
    <dbReference type="NCBI Taxonomy" id="2719616"/>
    <lineage>
        <taxon>Bacteria</taxon>
        <taxon>Pseudomonadati</taxon>
        <taxon>Bacteroidota</taxon>
        <taxon>Cytophagia</taxon>
        <taxon>Cytophagales</taxon>
        <taxon>Hymenobacteraceae</taxon>
        <taxon>Hymenobacter</taxon>
    </lineage>
</organism>
<dbReference type="Pfam" id="PF19765">
    <property type="entry name" value="DUF6252"/>
    <property type="match status" value="1"/>
</dbReference>
<keyword evidence="2" id="KW-1185">Reference proteome</keyword>
<evidence type="ECO:0008006" key="3">
    <source>
        <dbReference type="Google" id="ProtNLM"/>
    </source>
</evidence>
<comment type="caution">
    <text evidence="1">The sequence shown here is derived from an EMBL/GenBank/DDBJ whole genome shotgun (WGS) entry which is preliminary data.</text>
</comment>
<gene>
    <name evidence="1" type="ORF">HBN54_003516</name>
</gene>
<name>A0ABX1HKV3_9BACT</name>
<protein>
    <recommendedName>
        <fullName evidence="3">Lipoprotein</fullName>
    </recommendedName>
</protein>
<sequence length="96" mass="10652">MDAQDAAYPTVSIEVPATVLEQGRTYPLGTYQGESQAICFLGSDYRSQDLNPGELTITRIDSAQHIVAGRFQFTGTQKASGQQVRVTEGRFDFRYQ</sequence>
<reference evidence="1 2" key="1">
    <citation type="submission" date="2020-03" db="EMBL/GenBank/DDBJ databases">
        <title>Genomic Encyclopedia of Type Strains, Phase IV (KMG-V): Genome sequencing to study the core and pangenomes of soil and plant-associated prokaryotes.</title>
        <authorList>
            <person name="Whitman W."/>
        </authorList>
    </citation>
    <scope>NUCLEOTIDE SEQUENCE [LARGE SCALE GENOMIC DNA]</scope>
    <source>
        <strain evidence="1 2">1B</strain>
    </source>
</reference>
<proteinExistence type="predicted"/>
<evidence type="ECO:0000313" key="1">
    <source>
        <dbReference type="EMBL" id="NKI90904.1"/>
    </source>
</evidence>